<feature type="domain" description="Lipid/polyisoprenoid-binding YceI-like" evidence="2">
    <location>
        <begin position="28"/>
        <end position="193"/>
    </location>
</feature>
<dbReference type="Pfam" id="PF04264">
    <property type="entry name" value="YceI"/>
    <property type="match status" value="1"/>
</dbReference>
<dbReference type="Proteomes" id="UP000267535">
    <property type="component" value="Unassembled WGS sequence"/>
</dbReference>
<dbReference type="InterPro" id="IPR007372">
    <property type="entry name" value="Lipid/polyisoprenoid-bd_YceI"/>
</dbReference>
<dbReference type="PANTHER" id="PTHR34406">
    <property type="entry name" value="PROTEIN YCEI"/>
    <property type="match status" value="1"/>
</dbReference>
<dbReference type="SUPFAM" id="SSF101874">
    <property type="entry name" value="YceI-like"/>
    <property type="match status" value="1"/>
</dbReference>
<feature type="chain" id="PRO_5018276739" evidence="1">
    <location>
        <begin position="27"/>
        <end position="195"/>
    </location>
</feature>
<dbReference type="AlphaFoldDB" id="A0A3P1SXV6"/>
<dbReference type="InterPro" id="IPR036761">
    <property type="entry name" value="TTHA0802/YceI-like_sf"/>
</dbReference>
<accession>A0A3P1SXV6</accession>
<gene>
    <name evidence="3" type="ORF">EHS89_02170</name>
</gene>
<organism evidence="3 4">
    <name type="scientific">Amphritea balenae</name>
    <dbReference type="NCBI Taxonomy" id="452629"/>
    <lineage>
        <taxon>Bacteria</taxon>
        <taxon>Pseudomonadati</taxon>
        <taxon>Pseudomonadota</taxon>
        <taxon>Gammaproteobacteria</taxon>
        <taxon>Oceanospirillales</taxon>
        <taxon>Oceanospirillaceae</taxon>
        <taxon>Amphritea</taxon>
    </lineage>
</organism>
<proteinExistence type="predicted"/>
<keyword evidence="4" id="KW-1185">Reference proteome</keyword>
<reference evidence="3 4" key="1">
    <citation type="submission" date="2018-11" db="EMBL/GenBank/DDBJ databases">
        <title>The draft genome sequence of Amphritea balenae JAMM 1525T.</title>
        <authorList>
            <person name="Fang Z."/>
            <person name="Zhang Y."/>
            <person name="Han X."/>
        </authorList>
    </citation>
    <scope>NUCLEOTIDE SEQUENCE [LARGE SCALE GENOMIC DNA]</scope>
    <source>
        <strain evidence="3 4">JAMM 1525</strain>
    </source>
</reference>
<evidence type="ECO:0000313" key="3">
    <source>
        <dbReference type="EMBL" id="RRD01386.1"/>
    </source>
</evidence>
<comment type="caution">
    <text evidence="3">The sequence shown here is derived from an EMBL/GenBank/DDBJ whole genome shotgun (WGS) entry which is preliminary data.</text>
</comment>
<evidence type="ECO:0000259" key="2">
    <source>
        <dbReference type="SMART" id="SM00867"/>
    </source>
</evidence>
<evidence type="ECO:0000313" key="4">
    <source>
        <dbReference type="Proteomes" id="UP000267535"/>
    </source>
</evidence>
<evidence type="ECO:0000256" key="1">
    <source>
        <dbReference type="SAM" id="SignalP"/>
    </source>
</evidence>
<sequence length="195" mass="20993">MKMKNLIAGAILTGTLAGTFATTVQAADYTIDTKGAHASINFKVSHLGYSWLEGRFNEFGGQFSYDEANPSAANVNVEIDTASVDSNHAERDKHIRSGDFLDVSNFPKATFKSTSFNANADGTAVMNGNLTLHGVTKAVELKVSKIGEGQDPWGGYRAGFTGTTEFKMKDFGITKNLGPASETVYMELHVEGIRQ</sequence>
<dbReference type="SMART" id="SM00867">
    <property type="entry name" value="YceI"/>
    <property type="match status" value="1"/>
</dbReference>
<dbReference type="OrthoDB" id="9811006at2"/>
<name>A0A3P1SXV6_9GAMM</name>
<feature type="signal peptide" evidence="1">
    <location>
        <begin position="1"/>
        <end position="26"/>
    </location>
</feature>
<dbReference type="EMBL" id="RQXV01000001">
    <property type="protein sequence ID" value="RRD01386.1"/>
    <property type="molecule type" value="Genomic_DNA"/>
</dbReference>
<dbReference type="RefSeq" id="WP_124924459.1">
    <property type="nucleotide sequence ID" value="NZ_BMOH01000001.1"/>
</dbReference>
<keyword evidence="1" id="KW-0732">Signal</keyword>
<dbReference type="PANTHER" id="PTHR34406:SF1">
    <property type="entry name" value="PROTEIN YCEI"/>
    <property type="match status" value="1"/>
</dbReference>
<dbReference type="NCBIfam" id="NF002994">
    <property type="entry name" value="PRK03757.1"/>
    <property type="match status" value="1"/>
</dbReference>
<protein>
    <submittedName>
        <fullName evidence="3">YceI family protein</fullName>
    </submittedName>
</protein>
<dbReference type="Gene3D" id="2.40.128.110">
    <property type="entry name" value="Lipid/polyisoprenoid-binding, YceI-like"/>
    <property type="match status" value="1"/>
</dbReference>